<feature type="compositionally biased region" description="Polar residues" evidence="1">
    <location>
        <begin position="36"/>
        <end position="56"/>
    </location>
</feature>
<feature type="region of interest" description="Disordered" evidence="1">
    <location>
        <begin position="457"/>
        <end position="523"/>
    </location>
</feature>
<dbReference type="EMBL" id="WHUW01000027">
    <property type="protein sequence ID" value="KAF8434830.1"/>
    <property type="molecule type" value="Genomic_DNA"/>
</dbReference>
<feature type="region of interest" description="Disordered" evidence="1">
    <location>
        <begin position="214"/>
        <end position="233"/>
    </location>
</feature>
<evidence type="ECO:0000313" key="3">
    <source>
        <dbReference type="Proteomes" id="UP001194468"/>
    </source>
</evidence>
<feature type="compositionally biased region" description="Basic and acidic residues" evidence="1">
    <location>
        <begin position="464"/>
        <end position="482"/>
    </location>
</feature>
<evidence type="ECO:0000313" key="2">
    <source>
        <dbReference type="EMBL" id="KAF8434830.1"/>
    </source>
</evidence>
<feature type="compositionally biased region" description="Polar residues" evidence="1">
    <location>
        <begin position="483"/>
        <end position="505"/>
    </location>
</feature>
<feature type="compositionally biased region" description="Basic and acidic residues" evidence="1">
    <location>
        <begin position="82"/>
        <end position="98"/>
    </location>
</feature>
<feature type="compositionally biased region" description="Basic and acidic residues" evidence="1">
    <location>
        <begin position="248"/>
        <end position="260"/>
    </location>
</feature>
<feature type="compositionally biased region" description="Polar residues" evidence="1">
    <location>
        <begin position="1"/>
        <end position="11"/>
    </location>
</feature>
<gene>
    <name evidence="2" type="ORF">L210DRAFT_3648932</name>
</gene>
<feature type="region of interest" description="Disordered" evidence="1">
    <location>
        <begin position="535"/>
        <end position="557"/>
    </location>
</feature>
<reference evidence="2" key="1">
    <citation type="submission" date="2019-10" db="EMBL/GenBank/DDBJ databases">
        <authorList>
            <consortium name="DOE Joint Genome Institute"/>
            <person name="Kuo A."/>
            <person name="Miyauchi S."/>
            <person name="Kiss E."/>
            <person name="Drula E."/>
            <person name="Kohler A."/>
            <person name="Sanchez-Garcia M."/>
            <person name="Andreopoulos B."/>
            <person name="Barry K.W."/>
            <person name="Bonito G."/>
            <person name="Buee M."/>
            <person name="Carver A."/>
            <person name="Chen C."/>
            <person name="Cichocki N."/>
            <person name="Clum A."/>
            <person name="Culley D."/>
            <person name="Crous P.W."/>
            <person name="Fauchery L."/>
            <person name="Girlanda M."/>
            <person name="Hayes R."/>
            <person name="Keri Z."/>
            <person name="LaButti K."/>
            <person name="Lipzen A."/>
            <person name="Lombard V."/>
            <person name="Magnuson J."/>
            <person name="Maillard F."/>
            <person name="Morin E."/>
            <person name="Murat C."/>
            <person name="Nolan M."/>
            <person name="Ohm R."/>
            <person name="Pangilinan J."/>
            <person name="Pereira M."/>
            <person name="Perotto S."/>
            <person name="Peter M."/>
            <person name="Riley R."/>
            <person name="Sitrit Y."/>
            <person name="Stielow B."/>
            <person name="Szollosi G."/>
            <person name="Zifcakova L."/>
            <person name="Stursova M."/>
            <person name="Spatafora J.W."/>
            <person name="Tedersoo L."/>
            <person name="Vaario L.-M."/>
            <person name="Yamada A."/>
            <person name="Yan M."/>
            <person name="Wang P."/>
            <person name="Xu J."/>
            <person name="Bruns T."/>
            <person name="Baldrian P."/>
            <person name="Vilgalys R."/>
            <person name="Henrissat B."/>
            <person name="Grigoriev I.V."/>
            <person name="Hibbett D."/>
            <person name="Nagy L.G."/>
            <person name="Martin F.M."/>
        </authorList>
    </citation>
    <scope>NUCLEOTIDE SEQUENCE</scope>
    <source>
        <strain evidence="2">BED1</strain>
    </source>
</reference>
<feature type="compositionally biased region" description="Polar residues" evidence="1">
    <location>
        <begin position="135"/>
        <end position="153"/>
    </location>
</feature>
<feature type="region of interest" description="Disordered" evidence="1">
    <location>
        <begin position="1"/>
        <end position="157"/>
    </location>
</feature>
<proteinExistence type="predicted"/>
<evidence type="ECO:0000256" key="1">
    <source>
        <dbReference type="SAM" id="MobiDB-lite"/>
    </source>
</evidence>
<name>A0AAD4BNA7_BOLED</name>
<dbReference type="Proteomes" id="UP001194468">
    <property type="component" value="Unassembled WGS sequence"/>
</dbReference>
<protein>
    <submittedName>
        <fullName evidence="2">Uncharacterized protein</fullName>
    </submittedName>
</protein>
<keyword evidence="3" id="KW-1185">Reference proteome</keyword>
<feature type="compositionally biased region" description="Polar residues" evidence="1">
    <location>
        <begin position="187"/>
        <end position="199"/>
    </location>
</feature>
<feature type="region of interest" description="Disordered" evidence="1">
    <location>
        <begin position="171"/>
        <end position="205"/>
    </location>
</feature>
<reference evidence="2" key="2">
    <citation type="journal article" date="2020" name="Nat. Commun.">
        <title>Large-scale genome sequencing of mycorrhizal fungi provides insights into the early evolution of symbiotic traits.</title>
        <authorList>
            <person name="Miyauchi S."/>
            <person name="Kiss E."/>
            <person name="Kuo A."/>
            <person name="Drula E."/>
            <person name="Kohler A."/>
            <person name="Sanchez-Garcia M."/>
            <person name="Morin E."/>
            <person name="Andreopoulos B."/>
            <person name="Barry K.W."/>
            <person name="Bonito G."/>
            <person name="Buee M."/>
            <person name="Carver A."/>
            <person name="Chen C."/>
            <person name="Cichocki N."/>
            <person name="Clum A."/>
            <person name="Culley D."/>
            <person name="Crous P.W."/>
            <person name="Fauchery L."/>
            <person name="Girlanda M."/>
            <person name="Hayes R.D."/>
            <person name="Keri Z."/>
            <person name="LaButti K."/>
            <person name="Lipzen A."/>
            <person name="Lombard V."/>
            <person name="Magnuson J."/>
            <person name="Maillard F."/>
            <person name="Murat C."/>
            <person name="Nolan M."/>
            <person name="Ohm R.A."/>
            <person name="Pangilinan J."/>
            <person name="Pereira M.F."/>
            <person name="Perotto S."/>
            <person name="Peter M."/>
            <person name="Pfister S."/>
            <person name="Riley R."/>
            <person name="Sitrit Y."/>
            <person name="Stielow J.B."/>
            <person name="Szollosi G."/>
            <person name="Zifcakova L."/>
            <person name="Stursova M."/>
            <person name="Spatafora J.W."/>
            <person name="Tedersoo L."/>
            <person name="Vaario L.M."/>
            <person name="Yamada A."/>
            <person name="Yan M."/>
            <person name="Wang P."/>
            <person name="Xu J."/>
            <person name="Bruns T."/>
            <person name="Baldrian P."/>
            <person name="Vilgalys R."/>
            <person name="Dunand C."/>
            <person name="Henrissat B."/>
            <person name="Grigoriev I.V."/>
            <person name="Hibbett D."/>
            <person name="Nagy L.G."/>
            <person name="Martin F.M."/>
        </authorList>
    </citation>
    <scope>NUCLEOTIDE SEQUENCE</scope>
    <source>
        <strain evidence="2">BED1</strain>
    </source>
</reference>
<organism evidence="2 3">
    <name type="scientific">Boletus edulis BED1</name>
    <dbReference type="NCBI Taxonomy" id="1328754"/>
    <lineage>
        <taxon>Eukaryota</taxon>
        <taxon>Fungi</taxon>
        <taxon>Dikarya</taxon>
        <taxon>Basidiomycota</taxon>
        <taxon>Agaricomycotina</taxon>
        <taxon>Agaricomycetes</taxon>
        <taxon>Agaricomycetidae</taxon>
        <taxon>Boletales</taxon>
        <taxon>Boletineae</taxon>
        <taxon>Boletaceae</taxon>
        <taxon>Boletoideae</taxon>
        <taxon>Boletus</taxon>
    </lineage>
</organism>
<dbReference type="AlphaFoldDB" id="A0AAD4BNA7"/>
<feature type="region of interest" description="Disordered" evidence="1">
    <location>
        <begin position="238"/>
        <end position="303"/>
    </location>
</feature>
<feature type="compositionally biased region" description="Low complexity" evidence="1">
    <location>
        <begin position="535"/>
        <end position="547"/>
    </location>
</feature>
<sequence length="707" mass="79176">MSDQPESSNSRRAIALKSAPPRVFSAKAARKFMPMQAQSGSSDRTATTSSQDSDSNYDVRRHPAQARPILVSKNTRGVSFDVPRDSDSDDATVREPYQRHIQQNLPARSEPFQDPRIANQMKQSGTRKVRKSRGSALNQSIADDTAHKSTSTKGHGFRGVEVTKWGSKFARKERRVSGGHYGRMSIGSASQRPSQSSNVPHKRRQWFLLRGNIKSRGRGGISDQGDVDDGYDEDLHQIPTQKAAKSIRKSESQFARKRDNTPSCESDNEVEHDINNSVQDSDGVVDEPALTGPSEDDEGGVLAHTEPSQTLLDRLERLSLSVARLYRMRRLPFLRRNLQKGFQLRCRMVGVDTKPHLLPSTSVSVIYDCLLEDDAPSHSRGSRTTTAKSSMKDWLCPLCDLHKKFDNPGMLDKHLAWDHSSVKVLWDQHYTALSLTIPDSHPEPQLVTARQVPIRELSASEPSSDSRHVERNMSNDTDDKTLVHSSTTPSGTRSESGSGLVSTPSIAEEDLKPKFDPSGYSSHVDADTWTRHSSLSGRSASRSLSGADARDGLGPSVEYPYLPESDERGDVYYSCRPGGPRLFDFLNTLSLKPYGVLKWVIIDREEELFELDDILDEDKVMQALWFRWIFLNRSKAKQCSRNRFVANYFDGTKAFVGENWELIKMGAGLLALRTWLLVLVVNNFLLPLEVATLMKYYQELAGIQLQV</sequence>
<accession>A0AAD4BNA7</accession>
<comment type="caution">
    <text evidence="2">The sequence shown here is derived from an EMBL/GenBank/DDBJ whole genome shotgun (WGS) entry which is preliminary data.</text>
</comment>